<organism evidence="2 3">
    <name type="scientific">Sphingobacterium wenxiniae</name>
    <dbReference type="NCBI Taxonomy" id="683125"/>
    <lineage>
        <taxon>Bacteria</taxon>
        <taxon>Pseudomonadati</taxon>
        <taxon>Bacteroidota</taxon>
        <taxon>Sphingobacteriia</taxon>
        <taxon>Sphingobacteriales</taxon>
        <taxon>Sphingobacteriaceae</taxon>
        <taxon>Sphingobacterium</taxon>
    </lineage>
</organism>
<dbReference type="OrthoDB" id="662072at2"/>
<dbReference type="InterPro" id="IPR036249">
    <property type="entry name" value="Thioredoxin-like_sf"/>
</dbReference>
<evidence type="ECO:0008006" key="4">
    <source>
        <dbReference type="Google" id="ProtNLM"/>
    </source>
</evidence>
<dbReference type="Proteomes" id="UP000198785">
    <property type="component" value="Unassembled WGS sequence"/>
</dbReference>
<evidence type="ECO:0000313" key="2">
    <source>
        <dbReference type="EMBL" id="SFT04564.1"/>
    </source>
</evidence>
<gene>
    <name evidence="2" type="ORF">SAMN05660206_11012</name>
</gene>
<proteinExistence type="predicted"/>
<dbReference type="Gene3D" id="3.40.30.10">
    <property type="entry name" value="Glutaredoxin"/>
    <property type="match status" value="1"/>
</dbReference>
<dbReference type="EMBL" id="FOZZ01000010">
    <property type="protein sequence ID" value="SFT04564.1"/>
    <property type="molecule type" value="Genomic_DNA"/>
</dbReference>
<dbReference type="SUPFAM" id="SSF52833">
    <property type="entry name" value="Thioredoxin-like"/>
    <property type="match status" value="1"/>
</dbReference>
<protein>
    <recommendedName>
        <fullName evidence="4">Thioredoxin domain-containing protein</fullName>
    </recommendedName>
</protein>
<dbReference type="RefSeq" id="WP_093366639.1">
    <property type="nucleotide sequence ID" value="NZ_FOZZ01000010.1"/>
</dbReference>
<dbReference type="InterPro" id="IPR017937">
    <property type="entry name" value="Thioredoxin_CS"/>
</dbReference>
<evidence type="ECO:0000256" key="1">
    <source>
        <dbReference type="ARBA" id="ARBA00023284"/>
    </source>
</evidence>
<keyword evidence="1" id="KW-0676">Redox-active center</keyword>
<dbReference type="AlphaFoldDB" id="A0A1I6UTB3"/>
<sequence length="165" mass="18879">MKQIMTLKGLFIVGLLLVKGAFAQEKAVQLPELLTIHAKDDSEKLLKNVLPEKGKIMLIFYDPGCGHCQELGESIDKNPQLLTNTTVFFITMYESELVDGYINMFAPGLKSKKNISFWHDPGVEFIEKLDPKNYPATYIYNVKEKKLIQDFQGENNVKKMTEYLK</sequence>
<accession>A0A1I6UTB3</accession>
<dbReference type="PROSITE" id="PS00194">
    <property type="entry name" value="THIOREDOXIN_1"/>
    <property type="match status" value="1"/>
</dbReference>
<evidence type="ECO:0000313" key="3">
    <source>
        <dbReference type="Proteomes" id="UP000198785"/>
    </source>
</evidence>
<reference evidence="2 3" key="1">
    <citation type="submission" date="2016-10" db="EMBL/GenBank/DDBJ databases">
        <authorList>
            <person name="de Groot N.N."/>
        </authorList>
    </citation>
    <scope>NUCLEOTIDE SEQUENCE [LARGE SCALE GENOMIC DNA]</scope>
    <source>
        <strain evidence="2 3">DSM 22789</strain>
    </source>
</reference>
<name>A0A1I6UTB3_9SPHI</name>
<keyword evidence="3" id="KW-1185">Reference proteome</keyword>